<evidence type="ECO:0000313" key="1">
    <source>
        <dbReference type="EMBL" id="PTB50070.1"/>
    </source>
</evidence>
<organism evidence="1 2">
    <name type="scientific">Trichoderma harzianum CBS 226.95</name>
    <dbReference type="NCBI Taxonomy" id="983964"/>
    <lineage>
        <taxon>Eukaryota</taxon>
        <taxon>Fungi</taxon>
        <taxon>Dikarya</taxon>
        <taxon>Ascomycota</taxon>
        <taxon>Pezizomycotina</taxon>
        <taxon>Sordariomycetes</taxon>
        <taxon>Hypocreomycetidae</taxon>
        <taxon>Hypocreales</taxon>
        <taxon>Hypocreaceae</taxon>
        <taxon>Trichoderma</taxon>
    </lineage>
</organism>
<dbReference type="Proteomes" id="UP000241690">
    <property type="component" value="Unassembled WGS sequence"/>
</dbReference>
<evidence type="ECO:0000313" key="2">
    <source>
        <dbReference type="Proteomes" id="UP000241690"/>
    </source>
</evidence>
<reference evidence="1 2" key="1">
    <citation type="submission" date="2016-07" db="EMBL/GenBank/DDBJ databases">
        <title>Multiple horizontal gene transfer events from other fungi enriched the ability of initially mycotrophic Trichoderma (Ascomycota) to feed on dead plant biomass.</title>
        <authorList>
            <consortium name="DOE Joint Genome Institute"/>
            <person name="Aerts A."/>
            <person name="Atanasova L."/>
            <person name="Chenthamara K."/>
            <person name="Zhang J."/>
            <person name="Grujic M."/>
            <person name="Henrissat B."/>
            <person name="Kuo A."/>
            <person name="Salamov A."/>
            <person name="Lipzen A."/>
            <person name="Labutti K."/>
            <person name="Barry K."/>
            <person name="Miao Y."/>
            <person name="Rahimi M.J."/>
            <person name="Shen Q."/>
            <person name="Grigoriev I.V."/>
            <person name="Kubicek C.P."/>
            <person name="Druzhinina I.S."/>
        </authorList>
    </citation>
    <scope>NUCLEOTIDE SEQUENCE [LARGE SCALE GENOMIC DNA]</scope>
    <source>
        <strain evidence="1 2">CBS 226.95</strain>
    </source>
</reference>
<dbReference type="RefSeq" id="XP_024769747.1">
    <property type="nucleotide sequence ID" value="XM_024913864.1"/>
</dbReference>
<keyword evidence="2" id="KW-1185">Reference proteome</keyword>
<dbReference type="GeneID" id="36622428"/>
<sequence length="86" mass="9883">MLVRPSRPAMRDGREELLLEACREERTATRMCASLGLRLFLGGRRGFRRSCQSSYFYAVEGSRYAFSVSLSPFLCRIQYTCCATLR</sequence>
<protein>
    <submittedName>
        <fullName evidence="1">Uncharacterized protein</fullName>
    </submittedName>
</protein>
<gene>
    <name evidence="1" type="ORF">M431DRAFT_260153</name>
</gene>
<proteinExistence type="predicted"/>
<dbReference type="AlphaFoldDB" id="A0A2T3ZZ35"/>
<dbReference type="EMBL" id="KZ679689">
    <property type="protein sequence ID" value="PTB50070.1"/>
    <property type="molecule type" value="Genomic_DNA"/>
</dbReference>
<accession>A0A2T3ZZ35</accession>
<name>A0A2T3ZZ35_TRIHA</name>